<sequence>MSIMTRIIRLWKADIHGVMDQFEDKSLLMNQYLRDMEEALEENEAQLKHKIDSRSQIRADYEKYSKEVEKIETDLEAAIEKDKDDIAKFLIKKLRPVKNYQDELERHARNLDKEIVQMRETFEEQKLQYDRLRLKAKEHFKNMKNDVWNRSSYAFEPDPGYREMCEEEIEMELLRRREALKGGKKI</sequence>
<protein>
    <submittedName>
        <fullName evidence="3">PspA/IM30 family protein</fullName>
    </submittedName>
</protein>
<evidence type="ECO:0000256" key="2">
    <source>
        <dbReference type="SAM" id="Coils"/>
    </source>
</evidence>
<proteinExistence type="inferred from homology"/>
<evidence type="ECO:0000313" key="3">
    <source>
        <dbReference type="EMBL" id="QTA81608.1"/>
    </source>
</evidence>
<evidence type="ECO:0000256" key="1">
    <source>
        <dbReference type="ARBA" id="ARBA00043985"/>
    </source>
</evidence>
<dbReference type="EMBL" id="CP061799">
    <property type="protein sequence ID" value="QTA81608.1"/>
    <property type="molecule type" value="Genomic_DNA"/>
</dbReference>
<dbReference type="AlphaFoldDB" id="A0A975BA35"/>
<feature type="coiled-coil region" evidence="2">
    <location>
        <begin position="29"/>
        <end position="135"/>
    </location>
</feature>
<dbReference type="Proteomes" id="UP000663720">
    <property type="component" value="Chromosome"/>
</dbReference>
<evidence type="ECO:0000313" key="4">
    <source>
        <dbReference type="Proteomes" id="UP000663720"/>
    </source>
</evidence>
<comment type="similarity">
    <text evidence="1">Belongs to the PspA/Vipp/IM30 family.</text>
</comment>
<dbReference type="InterPro" id="IPR007157">
    <property type="entry name" value="PspA_VIPP1"/>
</dbReference>
<reference evidence="3" key="1">
    <citation type="journal article" date="2021" name="Microb. Physiol.">
        <title>Proteogenomic Insights into the Physiology of Marine, Sulfate-Reducing, Filamentous Desulfonema limicola and Desulfonema magnum.</title>
        <authorList>
            <person name="Schnaars V."/>
            <person name="Wohlbrand L."/>
            <person name="Scheve S."/>
            <person name="Hinrichs C."/>
            <person name="Reinhardt R."/>
            <person name="Rabus R."/>
        </authorList>
    </citation>
    <scope>NUCLEOTIDE SEQUENCE</scope>
    <source>
        <strain evidence="3">5ac10</strain>
    </source>
</reference>
<keyword evidence="4" id="KW-1185">Reference proteome</keyword>
<organism evidence="3 4">
    <name type="scientific">Desulfonema limicola</name>
    <dbReference type="NCBI Taxonomy" id="45656"/>
    <lineage>
        <taxon>Bacteria</taxon>
        <taxon>Pseudomonadati</taxon>
        <taxon>Thermodesulfobacteriota</taxon>
        <taxon>Desulfobacteria</taxon>
        <taxon>Desulfobacterales</taxon>
        <taxon>Desulfococcaceae</taxon>
        <taxon>Desulfonema</taxon>
    </lineage>
</organism>
<gene>
    <name evidence="3" type="ORF">dnl_39470</name>
</gene>
<dbReference type="Pfam" id="PF04012">
    <property type="entry name" value="PspA_IM30"/>
    <property type="match status" value="1"/>
</dbReference>
<accession>A0A975BA35</accession>
<name>A0A975BA35_9BACT</name>
<keyword evidence="2" id="KW-0175">Coiled coil</keyword>
<dbReference type="RefSeq" id="WP_207687626.1">
    <property type="nucleotide sequence ID" value="NZ_CP061799.1"/>
</dbReference>
<dbReference type="KEGG" id="dli:dnl_39470"/>